<protein>
    <submittedName>
        <fullName evidence="1">Uncharacterized protein</fullName>
    </submittedName>
</protein>
<evidence type="ECO:0000313" key="2">
    <source>
        <dbReference type="Proteomes" id="UP000238479"/>
    </source>
</evidence>
<dbReference type="AlphaFoldDB" id="A0A2P6PNL3"/>
<dbReference type="Proteomes" id="UP000238479">
    <property type="component" value="Chromosome 6"/>
</dbReference>
<dbReference type="STRING" id="74649.A0A2P6PNL3"/>
<dbReference type="PANTHER" id="PTHR46951:SF2">
    <property type="entry name" value="BED-TYPE DOMAIN-CONTAINING PROTEIN"/>
    <property type="match status" value="1"/>
</dbReference>
<name>A0A2P6PNL3_ROSCH</name>
<dbReference type="Gramene" id="PRQ23502">
    <property type="protein sequence ID" value="PRQ23502"/>
    <property type="gene ID" value="RchiOBHm_Chr6g0262081"/>
</dbReference>
<accession>A0A2P6PNL3</accession>
<dbReference type="EMBL" id="PDCK01000044">
    <property type="protein sequence ID" value="PRQ23502.1"/>
    <property type="molecule type" value="Genomic_DNA"/>
</dbReference>
<reference evidence="1 2" key="1">
    <citation type="journal article" date="2018" name="Nat. Genet.">
        <title>The Rosa genome provides new insights in the design of modern roses.</title>
        <authorList>
            <person name="Bendahmane M."/>
        </authorList>
    </citation>
    <scope>NUCLEOTIDE SEQUENCE [LARGE SCALE GENOMIC DNA]</scope>
    <source>
        <strain evidence="2">cv. Old Blush</strain>
    </source>
</reference>
<organism evidence="1 2">
    <name type="scientific">Rosa chinensis</name>
    <name type="common">China rose</name>
    <dbReference type="NCBI Taxonomy" id="74649"/>
    <lineage>
        <taxon>Eukaryota</taxon>
        <taxon>Viridiplantae</taxon>
        <taxon>Streptophyta</taxon>
        <taxon>Embryophyta</taxon>
        <taxon>Tracheophyta</taxon>
        <taxon>Spermatophyta</taxon>
        <taxon>Magnoliopsida</taxon>
        <taxon>eudicotyledons</taxon>
        <taxon>Gunneridae</taxon>
        <taxon>Pentapetalae</taxon>
        <taxon>rosids</taxon>
        <taxon>fabids</taxon>
        <taxon>Rosales</taxon>
        <taxon>Rosaceae</taxon>
        <taxon>Rosoideae</taxon>
        <taxon>Rosoideae incertae sedis</taxon>
        <taxon>Rosa</taxon>
    </lineage>
</organism>
<evidence type="ECO:0000313" key="1">
    <source>
        <dbReference type="EMBL" id="PRQ23502.1"/>
    </source>
</evidence>
<dbReference type="OMA" id="HAFIAMT"/>
<dbReference type="PANTHER" id="PTHR46951">
    <property type="entry name" value="BED-TYPE DOMAIN-CONTAINING PROTEIN"/>
    <property type="match status" value="1"/>
</dbReference>
<sequence length="213" mass="23580">MKKIQKRQGGGGWKWQCNFCKLYYSGSYTRVRSHLLKEGIAGVAICTKVTPHAFIAMTKLARESKERLMNAAPRHVPLPSAQQQGLQGGSSSTSSYGMSYHAYTQAPTASDSGKKRKTAAGSVEKAFQNSAREQCDGEVARMYYTGGLSFNLARNPHYRNSYIRASTLPGYIPPGYNALRTTLLAKERKNIEHHLEPIKKTWKDKGVSLCSDG</sequence>
<keyword evidence="2" id="KW-1185">Reference proteome</keyword>
<gene>
    <name evidence="1" type="ORF">RchiOBHm_Chr6g0262081</name>
</gene>
<comment type="caution">
    <text evidence="1">The sequence shown here is derived from an EMBL/GenBank/DDBJ whole genome shotgun (WGS) entry which is preliminary data.</text>
</comment>
<proteinExistence type="predicted"/>